<proteinExistence type="predicted"/>
<dbReference type="EMBL" id="QWLB01000001">
    <property type="protein sequence ID" value="RIH93974.1"/>
    <property type="molecule type" value="Genomic_DNA"/>
</dbReference>
<keyword evidence="2" id="KW-1185">Reference proteome</keyword>
<evidence type="ECO:0000313" key="1">
    <source>
        <dbReference type="EMBL" id="RIH93974.1"/>
    </source>
</evidence>
<evidence type="ECO:0000313" key="2">
    <source>
        <dbReference type="Proteomes" id="UP000266178"/>
    </source>
</evidence>
<sequence length="241" mass="26797">MRQRLSKRRWTPEELVYLRRNYTLLGPARCAERLGRTTPAVLYQASVLGLSTHEAPQGWLSLGEASQIAGIDRRTLWAAARQIAKATKQSTRGHRVCCVREEVVERLIARHSEYLRAKAQGWLTPSRAARALGVSPKALHHSLRLNSGPLAQAIEGLERAVSLGGHILLNPAGVQMARAKLRGQRGISLKALCVECEINPATARYRLRKAQVLREVRLSPAGRRTIYVLDPEQARKALASR</sequence>
<dbReference type="RefSeq" id="WP_147021216.1">
    <property type="nucleotide sequence ID" value="NZ_BJXM01000022.1"/>
</dbReference>
<dbReference type="AlphaFoldDB" id="A0A399FBI9"/>
<gene>
    <name evidence="1" type="ORF">Mgrana_00060</name>
</gene>
<comment type="caution">
    <text evidence="1">The sequence shown here is derived from an EMBL/GenBank/DDBJ whole genome shotgun (WGS) entry which is preliminary data.</text>
</comment>
<name>A0A399FBI9_9DEIN</name>
<dbReference type="OrthoDB" id="10019980at2"/>
<accession>A0A399FBI9</accession>
<dbReference type="Proteomes" id="UP000266178">
    <property type="component" value="Unassembled WGS sequence"/>
</dbReference>
<organism evidence="1 2">
    <name type="scientific">Meiothermus granaticius NBRC 107808</name>
    <dbReference type="NCBI Taxonomy" id="1227551"/>
    <lineage>
        <taxon>Bacteria</taxon>
        <taxon>Thermotogati</taxon>
        <taxon>Deinococcota</taxon>
        <taxon>Deinococci</taxon>
        <taxon>Thermales</taxon>
        <taxon>Thermaceae</taxon>
        <taxon>Meiothermus</taxon>
    </lineage>
</organism>
<reference evidence="1 2" key="1">
    <citation type="submission" date="2018-08" db="EMBL/GenBank/DDBJ databases">
        <title>Meiothermus granaticius genome AF-68 sequencing project.</title>
        <authorList>
            <person name="Da Costa M.S."/>
            <person name="Albuquerque L."/>
            <person name="Raposo P."/>
            <person name="Froufe H.J.C."/>
            <person name="Barroso C.S."/>
            <person name="Egas C."/>
        </authorList>
    </citation>
    <scope>NUCLEOTIDE SEQUENCE [LARGE SCALE GENOMIC DNA]</scope>
    <source>
        <strain evidence="1 2">AF-68</strain>
    </source>
</reference>
<protein>
    <submittedName>
        <fullName evidence="1">Uncharacterized protein</fullName>
    </submittedName>
</protein>